<feature type="chain" id="PRO_5001629555" evidence="1">
    <location>
        <begin position="24"/>
        <end position="437"/>
    </location>
</feature>
<evidence type="ECO:0000313" key="2">
    <source>
        <dbReference type="EMBL" id="KDM92465.1"/>
    </source>
</evidence>
<reference evidence="2 3" key="1">
    <citation type="submission" date="2014-04" db="EMBL/GenBank/DDBJ databases">
        <title>Draft genome sequence of Photobacterium halotolerans S2753: a solonamide, ngercheumicin and holomycin producer.</title>
        <authorList>
            <person name="Machado H.R."/>
            <person name="Gram L."/>
        </authorList>
    </citation>
    <scope>NUCLEOTIDE SEQUENCE [LARGE SCALE GENOMIC DNA]</scope>
    <source>
        <strain evidence="2 3">S2753</strain>
    </source>
</reference>
<protein>
    <submittedName>
        <fullName evidence="2">Uncharacterized protein</fullName>
    </submittedName>
</protein>
<feature type="signal peptide" evidence="1">
    <location>
        <begin position="1"/>
        <end position="23"/>
    </location>
</feature>
<sequence length="437" mass="47638">MKKPLIAICLATTTLLSSMNASSENVCSTDEYVVGFFNGVWNTPDGATASLALFQKMAGSTFNGEKVNYELFYNNTGSEVNATRFQDLAEVFAQRAEEIDPSLGERYDVLLSTVWSSSDGFLGKVRSVVSFPTDALLIAVENLYDEIASETLALVTDLFSHPPTLSDYEKHNTRITTLTSHGAKLLYVAHSQGNLFVNQAYSTTLSQENYDSSNVKVLHIAPASVTLNGPYVLADIDIVINSLRASGHVAENNVILPASHLKSDSSGHTFAKTYLNKRLDTYNIIETQFNELMGELQTPIATATQGLFTATLTWNGSGDVDLHTFEPDNQQVYYNSKIGNSGNLDVDNTSADGPEHYYVDCEDTKFQLGTYRFGVNNFSRAEGREAVIQISNATTANIITQKKVLGPAEGTSGNSNPEIMVSVTLRKDGDKYSVSVN</sequence>
<dbReference type="Proteomes" id="UP000027192">
    <property type="component" value="Unassembled WGS sequence"/>
</dbReference>
<dbReference type="EMBL" id="JMIB01000008">
    <property type="protein sequence ID" value="KDM92465.1"/>
    <property type="molecule type" value="Genomic_DNA"/>
</dbReference>
<dbReference type="AlphaFoldDB" id="A0A066RPS2"/>
<evidence type="ECO:0000256" key="1">
    <source>
        <dbReference type="SAM" id="SignalP"/>
    </source>
</evidence>
<accession>A0A066RPS2</accession>
<dbReference type="STRING" id="1654360.EA58_05860"/>
<comment type="caution">
    <text evidence="2">The sequence shown here is derived from an EMBL/GenBank/DDBJ whole genome shotgun (WGS) entry which is preliminary data.</text>
</comment>
<evidence type="ECO:0000313" key="3">
    <source>
        <dbReference type="Proteomes" id="UP000027192"/>
    </source>
</evidence>
<keyword evidence="1" id="KW-0732">Signal</keyword>
<proteinExistence type="predicted"/>
<name>A0A066RPS2_9GAMM</name>
<organism evidence="2 3">
    <name type="scientific">Photobacterium galatheae</name>
    <dbReference type="NCBI Taxonomy" id="1654360"/>
    <lineage>
        <taxon>Bacteria</taxon>
        <taxon>Pseudomonadati</taxon>
        <taxon>Pseudomonadota</taxon>
        <taxon>Gammaproteobacteria</taxon>
        <taxon>Vibrionales</taxon>
        <taxon>Vibrionaceae</taxon>
        <taxon>Photobacterium</taxon>
    </lineage>
</organism>
<gene>
    <name evidence="2" type="ORF">EA58_05860</name>
</gene>
<keyword evidence="3" id="KW-1185">Reference proteome</keyword>
<dbReference type="RefSeq" id="WP_235199563.1">
    <property type="nucleotide sequence ID" value="NZ_JAGSGC010000001.1"/>
</dbReference>